<evidence type="ECO:0008006" key="3">
    <source>
        <dbReference type="Google" id="ProtNLM"/>
    </source>
</evidence>
<comment type="caution">
    <text evidence="1">The sequence shown here is derived from an EMBL/GenBank/DDBJ whole genome shotgun (WGS) entry which is preliminary data.</text>
</comment>
<organism evidence="1 2">
    <name type="scientific">Sulfurisoma sediminicola</name>
    <dbReference type="NCBI Taxonomy" id="1381557"/>
    <lineage>
        <taxon>Bacteria</taxon>
        <taxon>Pseudomonadati</taxon>
        <taxon>Pseudomonadota</taxon>
        <taxon>Betaproteobacteria</taxon>
        <taxon>Nitrosomonadales</taxon>
        <taxon>Sterolibacteriaceae</taxon>
        <taxon>Sulfurisoma</taxon>
    </lineage>
</organism>
<name>A0A497X8P4_9PROT</name>
<dbReference type="Proteomes" id="UP000268908">
    <property type="component" value="Unassembled WGS sequence"/>
</dbReference>
<proteinExistence type="predicted"/>
<dbReference type="AlphaFoldDB" id="A0A497X8P4"/>
<evidence type="ECO:0000313" key="1">
    <source>
        <dbReference type="EMBL" id="RLJ62091.1"/>
    </source>
</evidence>
<protein>
    <recommendedName>
        <fullName evidence="3">PQQ enzyme-like repeat protein</fullName>
    </recommendedName>
</protein>
<dbReference type="EMBL" id="RCCI01000008">
    <property type="protein sequence ID" value="RLJ62091.1"/>
    <property type="molecule type" value="Genomic_DNA"/>
</dbReference>
<sequence>MFMFLLLDTRTGQITQVQWNIETEKRFTEPLNLKPLVADGKPGRFTLYPTQNVYTFILLDQVSGNSWQVQWGKNPLITPIN</sequence>
<keyword evidence="2" id="KW-1185">Reference proteome</keyword>
<gene>
    <name evidence="1" type="ORF">DFR35_2734</name>
</gene>
<accession>A0A497X8P4</accession>
<evidence type="ECO:0000313" key="2">
    <source>
        <dbReference type="Proteomes" id="UP000268908"/>
    </source>
</evidence>
<reference evidence="1 2" key="1">
    <citation type="submission" date="2018-10" db="EMBL/GenBank/DDBJ databases">
        <title>Genomic Encyclopedia of Type Strains, Phase IV (KMG-IV): sequencing the most valuable type-strain genomes for metagenomic binning, comparative biology and taxonomic classification.</title>
        <authorList>
            <person name="Goeker M."/>
        </authorList>
    </citation>
    <scope>NUCLEOTIDE SEQUENCE [LARGE SCALE GENOMIC DNA]</scope>
    <source>
        <strain evidence="1 2">DSM 26916</strain>
    </source>
</reference>